<keyword evidence="2 3" id="KW-0786">Thiamine pyrophosphate</keyword>
<dbReference type="KEGG" id="ckw:CKALI_01990"/>
<dbReference type="Gene3D" id="3.40.50.970">
    <property type="match status" value="2"/>
</dbReference>
<dbReference type="EC" id="1.2.5.1" evidence="7"/>
<feature type="domain" description="Thiamine pyrophosphate enzyme TPP-binding" evidence="5">
    <location>
        <begin position="381"/>
        <end position="528"/>
    </location>
</feature>
<evidence type="ECO:0000313" key="7">
    <source>
        <dbReference type="EMBL" id="QGU01296.1"/>
    </source>
</evidence>
<accession>A0A6B8VRA4</accession>
<dbReference type="PANTHER" id="PTHR42981">
    <property type="entry name" value="PYRUVATE DEHYDROGENASE [UBIQUINONE]"/>
    <property type="match status" value="1"/>
</dbReference>
<dbReference type="CDD" id="cd02014">
    <property type="entry name" value="TPP_POX"/>
    <property type="match status" value="1"/>
</dbReference>
<dbReference type="InterPro" id="IPR047211">
    <property type="entry name" value="POXB-like"/>
</dbReference>
<keyword evidence="8" id="KW-1185">Reference proteome</keyword>
<dbReference type="Pfam" id="PF00205">
    <property type="entry name" value="TPP_enzyme_M"/>
    <property type="match status" value="1"/>
</dbReference>
<evidence type="ECO:0000259" key="5">
    <source>
        <dbReference type="Pfam" id="PF02775"/>
    </source>
</evidence>
<evidence type="ECO:0000256" key="1">
    <source>
        <dbReference type="ARBA" id="ARBA00007812"/>
    </source>
</evidence>
<dbReference type="InterPro" id="IPR012000">
    <property type="entry name" value="Thiamin_PyroP_enz_cen_dom"/>
</dbReference>
<evidence type="ECO:0000313" key="8">
    <source>
        <dbReference type="Proteomes" id="UP000427071"/>
    </source>
</evidence>
<dbReference type="InterPro" id="IPR047212">
    <property type="entry name" value="TPP_POXB-like"/>
</dbReference>
<dbReference type="GO" id="GO:0030976">
    <property type="term" value="F:thiamine pyrophosphate binding"/>
    <property type="evidence" value="ECO:0007669"/>
    <property type="project" value="InterPro"/>
</dbReference>
<dbReference type="SUPFAM" id="SSF52518">
    <property type="entry name" value="Thiamin diphosphate-binding fold (THDP-binding)"/>
    <property type="match status" value="2"/>
</dbReference>
<organism evidence="7 8">
    <name type="scientific">Corynebacterium kalinowskii</name>
    <dbReference type="NCBI Taxonomy" id="2675216"/>
    <lineage>
        <taxon>Bacteria</taxon>
        <taxon>Bacillati</taxon>
        <taxon>Actinomycetota</taxon>
        <taxon>Actinomycetes</taxon>
        <taxon>Mycobacteriales</taxon>
        <taxon>Corynebacteriaceae</taxon>
        <taxon>Corynebacterium</taxon>
    </lineage>
</organism>
<dbReference type="NCBIfam" id="NF005114">
    <property type="entry name" value="PRK06546.1"/>
    <property type="match status" value="1"/>
</dbReference>
<protein>
    <submittedName>
        <fullName evidence="7">Pyruvate dehydrogenase [ubiquinone]</fullName>
        <ecNumber evidence="7">1.2.5.1</ecNumber>
    </submittedName>
</protein>
<dbReference type="AlphaFoldDB" id="A0A6B8VRA4"/>
<comment type="similarity">
    <text evidence="1 3">Belongs to the TPP enzyme family.</text>
</comment>
<name>A0A6B8VRA4_9CORY</name>
<dbReference type="PANTHER" id="PTHR42981:SF2">
    <property type="entry name" value="PYRUVATE DEHYDROGENASE [UBIQUINONE]"/>
    <property type="match status" value="1"/>
</dbReference>
<gene>
    <name evidence="7" type="primary">poxB</name>
    <name evidence="7" type="ORF">CKALI_01990</name>
</gene>
<dbReference type="InterPro" id="IPR011766">
    <property type="entry name" value="TPP_enzyme_TPP-bd"/>
</dbReference>
<proteinExistence type="inferred from homology"/>
<dbReference type="InterPro" id="IPR012001">
    <property type="entry name" value="Thiamin_PyroP_enz_TPP-bd_dom"/>
</dbReference>
<evidence type="ECO:0000259" key="4">
    <source>
        <dbReference type="Pfam" id="PF00205"/>
    </source>
</evidence>
<dbReference type="GO" id="GO:0000287">
    <property type="term" value="F:magnesium ion binding"/>
    <property type="evidence" value="ECO:0007669"/>
    <property type="project" value="InterPro"/>
</dbReference>
<dbReference type="EMBL" id="CP046452">
    <property type="protein sequence ID" value="QGU01296.1"/>
    <property type="molecule type" value="Genomic_DNA"/>
</dbReference>
<dbReference type="Gene3D" id="3.40.50.1220">
    <property type="entry name" value="TPP-binding domain"/>
    <property type="match status" value="1"/>
</dbReference>
<dbReference type="RefSeq" id="WP_156191711.1">
    <property type="nucleotide sequence ID" value="NZ_CP046452.1"/>
</dbReference>
<evidence type="ECO:0000256" key="3">
    <source>
        <dbReference type="RuleBase" id="RU362132"/>
    </source>
</evidence>
<sequence>MAKTFAEQIVEALEKYGVERIYGLVGDSLNPISDAVRSSSIEWVHVRNEEAAAFAAGAESLMTGKLAVCAASCGPGNTHLIQGLYDSHRNGAKVLALASHIPGPQIGSKFFQETHPEQIFAECSGYCEMVNAPGQGARILHHAVQSTMAGRGVSVLVLPGNISMQEAEDDTFLASTVAVDKPISYPHPAQAAALVEAINDAETVALFCGAGCKDAREQVLALAEKIKAPVGHALGGKMYIQHDNPFDVGMSGLLGYGACHDATNDADLLILLGTDFPYSEFLPKKNVAQVDIDGAAIGRRTTVKYPVVADVAATIDNILPHVNEKKSRKFLDSMLREHHRKLETVVETYTSKNQKHSPIHPELVADHLDELADEDAVFTVDTGMCNVWAARYVNNFSGRRELIGSFRHGTMANALPHAIGAQAADRGRQVISMSGDGGLGMLLGELLTVKLHQLPVKTVVFNNSSLGMVKLEMLVQGYPEFETDHSGVNYAAIAEAMGIASFRVEDLRKLPSVLEKALRHEGPALIDVVTDPNALSIPPNITFEQILGFSKAASRTVYEGGVGRMLDLAAANLRNVPRP</sequence>
<keyword evidence="7" id="KW-0560">Oxidoreductase</keyword>
<dbReference type="GO" id="GO:0052737">
    <property type="term" value="F:pyruvate dehydrogenase (quinone) activity"/>
    <property type="evidence" value="ECO:0007669"/>
    <property type="project" value="UniProtKB-EC"/>
</dbReference>
<dbReference type="Pfam" id="PF02775">
    <property type="entry name" value="TPP_enzyme_C"/>
    <property type="match status" value="1"/>
</dbReference>
<evidence type="ECO:0000259" key="6">
    <source>
        <dbReference type="Pfam" id="PF02776"/>
    </source>
</evidence>
<dbReference type="InterPro" id="IPR029061">
    <property type="entry name" value="THDP-binding"/>
</dbReference>
<dbReference type="InterPro" id="IPR029035">
    <property type="entry name" value="DHS-like_NAD/FAD-binding_dom"/>
</dbReference>
<feature type="domain" description="Thiamine pyrophosphate enzyme N-terminal TPP-binding" evidence="6">
    <location>
        <begin position="4"/>
        <end position="114"/>
    </location>
</feature>
<dbReference type="Pfam" id="PF02776">
    <property type="entry name" value="TPP_enzyme_N"/>
    <property type="match status" value="1"/>
</dbReference>
<dbReference type="Proteomes" id="UP000427071">
    <property type="component" value="Chromosome"/>
</dbReference>
<dbReference type="SUPFAM" id="SSF52467">
    <property type="entry name" value="DHS-like NAD/FAD-binding domain"/>
    <property type="match status" value="1"/>
</dbReference>
<feature type="domain" description="Thiamine pyrophosphate enzyme central" evidence="4">
    <location>
        <begin position="192"/>
        <end position="317"/>
    </location>
</feature>
<keyword evidence="7" id="KW-0670">Pyruvate</keyword>
<evidence type="ECO:0000256" key="2">
    <source>
        <dbReference type="ARBA" id="ARBA00023052"/>
    </source>
</evidence>
<reference evidence="8" key="1">
    <citation type="submission" date="2019-11" db="EMBL/GenBank/DDBJ databases">
        <title>Complete genome sequence of Corynebacterium kalinowskii 1959, a novel Corynebacterium species isolated from soil of a small paddock in Vilsendorf, Germany.</title>
        <authorList>
            <person name="Schaffert L."/>
            <person name="Ruwe M."/>
            <person name="Milse J."/>
            <person name="Hanuschka K."/>
            <person name="Ortseifen V."/>
            <person name="Droste J."/>
            <person name="Brandt D."/>
            <person name="Schlueter L."/>
            <person name="Kutter Y."/>
            <person name="Vinke S."/>
            <person name="Viehoefer P."/>
            <person name="Jacob L."/>
            <person name="Luebke N.-C."/>
            <person name="Schulte-Berndt E."/>
            <person name="Hain C."/>
            <person name="Linder M."/>
            <person name="Schmidt P."/>
            <person name="Wollenschlaeger L."/>
            <person name="Luttermann T."/>
            <person name="Thieme E."/>
            <person name="Hassa J."/>
            <person name="Haak M."/>
            <person name="Wittchen M."/>
            <person name="Mentz A."/>
            <person name="Persicke M."/>
            <person name="Busche T."/>
            <person name="Ruckert C."/>
        </authorList>
    </citation>
    <scope>NUCLEOTIDE SEQUENCE [LARGE SCALE GENOMIC DNA]</scope>
    <source>
        <strain evidence="8">1959</strain>
    </source>
</reference>